<dbReference type="PROSITE" id="PS51192">
    <property type="entry name" value="HELICASE_ATP_BIND_1"/>
    <property type="match status" value="1"/>
</dbReference>
<sequence length="2674" mass="296251">ATRAANYSSESLSKKKKGKRRNQELAVQEGAESDDTTSMSALNMGGEDSQDPLDNAKRRSGRQVKRRKYNEDLDFKVVDDDGETIAVLGAGRISALNATALAWQTEEPPEDEANIIEKILSVKTVKKELCRFFCCFVFFFSSYLHCKWATLEELEKDPRIHQKIKRFRTKQAQMKHLFTEPDEDLFNPDYIEVDRVLEVAVTTDTETGEEVTHYLVKWCSLSYEEATWELQEDLDPEKIKEFEGIQKLPPDLRHMERPPPEKWQKLDHSRDYRNGNMLREYQLEGMNWLLFNWYNRKNCILADEMGLGKTIQSITFLYEIFSMGIRGPFLIIAPLSTITNWEREFRTWTHMNVIVYHGSQISRQMILQYEMFYRDPQGNTIPGVLKFHGVITTFEMIMADSPELKKLQWRCVVIDEAHRLKNRNCKLLEGLKLMNLEHKVLLTGTPLQNSVEELFSLLNFLEPLQFPSESTFLEEFGDLKTDEQVKKLQAILKPMMLRRLKDDVEKNLAPKQETIIEVELTNIQKKYYRAILEKNFSFLSKGANQHNMPNLINTMMELRKCCNHPYLITGAEEKILESFRKYHSPDALDFQLQAMIQAAGKLVLIDKLLPKLLAGGHKVLVFSQMVRCLDIMEDYLIQRRYTYERIDGRVRGNLRQAAIDRFCKPDSDRFVFLLCTRAGGLGINLTAADTCIIFDSDWNPQNDLQAQARCHRIGQSKAVKVYRLITRNSYEREMFDKASLKLGLDKAVLQDINRKGSLNGVQQLSKLEVEDLLKKGAYGALMDEEDEGSKFCEEDIDQILQRRTQTITIQSEGKGSTFAKASFISSGNRTDISLDDPNFWQKWAKIAEVEIDSKSEKESLVIDTPRVRKQTRHYNSFEDDELMEFSELDSDSEERPCRTRRLGERSRRYLRAECFRVEKNLLIFGWGRWKDILNHGRFKWHLAERDMEVICRALLVYCLRHYKGDDKIKSFIWDLITPTKEGQDQALLNHSGLSAPVPRGRKGKKLKNQLNVSEVKNADWLVHCNPEVVLQDESYKKHLKQHCNKVLLRVRMLYYLKVEVLGDAANQAQEGIPASKLEVSLPDIDYIEIPATWWDAEADKSLLIGVHKHGYERYNAMRADPDLCFLERVGMPDVTALSAEGGGEGASDMADSVCKTEEAKDESESKADGGEDRDESSKVKNSQMSGDLCAQDATLVTTTTTGTGTGVASLHVVQARPLWPTGPALTARLRRLITAYQRFTLRREPLLRHDFLHHTAGPLAWQLGEELRRCSVVATEPDPLFLEWQRRWTRREQADFYRTVSSFGVVYDPERKSFDWSQFRALARLERKTDESLEKYFNSFVNMCRTACKLPPRKEEGLVDPAVLVEPLTEERAARTLYRIELLRKIREQVLRHPLLSARLQLCRPSLYLPVWWESGKHDRDLLIGAARHGLSRTDFYILNDPQLSFLEAHRNYVRGHPLPLPHCCLYDSGLGRHSPQPPEYPHQSSHHHPHHHLGIVPGSRGDFLDCPALDDTLELGALQHDPLSADALHGGKASKDALNGFPFNSATGGQSMLNSYGVGGTDLDLKLRSDVLVGEQGSSEETGLMAPSVELDQLQAPWDGTDHSSPAHHMFNESDPILGPPTLEAGFLEDEEAQGGDRGGEEGGTLEECLGLPPSSSPSHPSAGDSVEPLSSSYMLFKDIGVSEEPSADQTDLSASPPPPYVPPPPLSLSGITGHEPQDRLGHSDVAESLANPVEGGEGQEVGVGFQFDDKEEEEVEDLSRAAMEHNLEKQSDHCLGGEECDADQGMSKILLVFTMDPKTKCSILSPSPPVAVVEGYAGSPRFAAPISMCEIPDSLHDTREPTIAQLLQEKALYSFSEWPKDRVIINRLDSICHAILKGKWPSSSEQYDSPSSLVANSCLANSLAQQQQQHHRASFLPTTASTWRLNSLPLLQERLVAPPYLPELKRAGGRRSFDYEAAAAAAAAKVLAGKSACHAAATTSSGGATPVVAPPSHRTGAAMLINGWQETAIDLTKSSGEISTTSGIGTGEALGHHGAGSCHKLPPPPPPITAPLQGSVGMDMAGILQAGLIHPVTGQIVNGSLRGDDSLRRRRGRRRNVEALYSEFTKIRGLHLPETQGRLEVISHSSVSSSTSSPSPSPSERPAGPPTPSSSSTPTPTQTPPQPEIVAIDREAASKGLIEWLRQNPGYSMDLPTFAHSGAGLLHGFVERPKQRRHRCKDPTKLDINSLTGEERVPVVHRGTGRRLGGAMAPAIKELSRWLDANSEYYVAPDWADVVKHSGFLPEGKFSRILTEPVNRDPGSRRRGRRPRSEMPKPLLSVSDSASSGLGPPLFMNGGLIGSMDSMVAMQNLRGAIPGIPISGIMAAGFPHGFSAAVQAGGAGEDAKNGLSMLPMMLHGIPHPHGAGIPQHALFSVGAMMAHTPPPPPPHPSSSSSSSSLSAAKVTTTTAPSTSDAASPSSTTPAERESAAFSGSSGGEKEQGPEDKGAAEANKRAAEAAAVITSTSRAHVSTAHLGTGTGSHLTFNPFLIPGMSHGLLYPHMFLPHGGIMALPAMPPGPGDGSPGSPKRRKKREKEEERDKAATGKGEERESTVKANVSSSSPSVPPSTSAPDPGPCATEEDGPAEPQEPDSHDPPEGAPAEEREERLKDNGGGATEEEKRDAEEQRQAEGEEA</sequence>
<dbReference type="CDD" id="cd18793">
    <property type="entry name" value="SF2_C_SNF"/>
    <property type="match status" value="1"/>
</dbReference>
<dbReference type="FunFam" id="3.40.50.10810:FF:000003">
    <property type="entry name" value="chromodomain-helicase-DNA-binding protein 8 isoform X4"/>
    <property type="match status" value="1"/>
</dbReference>
<evidence type="ECO:0000256" key="6">
    <source>
        <dbReference type="ARBA" id="ARBA00022840"/>
    </source>
</evidence>
<feature type="region of interest" description="Disordered" evidence="13">
    <location>
        <begin position="2124"/>
        <end position="2164"/>
    </location>
</feature>
<comment type="similarity">
    <text evidence="2">Belongs to the SNF2/RAD54 helicase family.</text>
</comment>
<dbReference type="InterPro" id="IPR051493">
    <property type="entry name" value="CHD"/>
</dbReference>
<dbReference type="GeneTree" id="ENSGT00940000158986"/>
<feature type="region of interest" description="Disordered" evidence="13">
    <location>
        <begin position="1633"/>
        <end position="1670"/>
    </location>
</feature>
<evidence type="ECO:0000259" key="15">
    <source>
        <dbReference type="PROSITE" id="PS51192"/>
    </source>
</evidence>
<dbReference type="InterPro" id="IPR056342">
    <property type="entry name" value="HTH_CHD6-9"/>
</dbReference>
<feature type="compositionally biased region" description="Pro residues" evidence="13">
    <location>
        <begin position="1697"/>
        <end position="1708"/>
    </location>
</feature>
<dbReference type="GO" id="GO:0005634">
    <property type="term" value="C:nucleus"/>
    <property type="evidence" value="ECO:0007669"/>
    <property type="project" value="UniProtKB-SubCell"/>
</dbReference>
<keyword evidence="11" id="KW-0539">Nucleus</keyword>
<evidence type="ECO:0000256" key="4">
    <source>
        <dbReference type="ARBA" id="ARBA00022741"/>
    </source>
</evidence>
<dbReference type="InterPro" id="IPR001650">
    <property type="entry name" value="Helicase_C-like"/>
</dbReference>
<keyword evidence="9" id="KW-0238">DNA-binding</keyword>
<dbReference type="InterPro" id="IPR049730">
    <property type="entry name" value="SNF2/RAD54-like_C"/>
</dbReference>
<dbReference type="InterPro" id="IPR006576">
    <property type="entry name" value="BRK_domain"/>
</dbReference>
<evidence type="ECO:0000313" key="18">
    <source>
        <dbReference type="Proteomes" id="UP000694568"/>
    </source>
</evidence>
<dbReference type="SMART" id="SM00592">
    <property type="entry name" value="BRK"/>
    <property type="match status" value="1"/>
</dbReference>
<evidence type="ECO:0000256" key="8">
    <source>
        <dbReference type="ARBA" id="ARBA00023015"/>
    </source>
</evidence>
<dbReference type="GO" id="GO:0005524">
    <property type="term" value="F:ATP binding"/>
    <property type="evidence" value="ECO:0007669"/>
    <property type="project" value="UniProtKB-KW"/>
</dbReference>
<feature type="compositionally biased region" description="Basic and acidic residues" evidence="13">
    <location>
        <begin position="1154"/>
        <end position="1178"/>
    </location>
</feature>
<dbReference type="SMART" id="SM00490">
    <property type="entry name" value="HELICc"/>
    <property type="match status" value="1"/>
</dbReference>
<evidence type="ECO:0000256" key="9">
    <source>
        <dbReference type="ARBA" id="ARBA00023125"/>
    </source>
</evidence>
<feature type="compositionally biased region" description="Basic and acidic residues" evidence="13">
    <location>
        <begin position="2657"/>
        <end position="2674"/>
    </location>
</feature>
<dbReference type="GO" id="GO:0003677">
    <property type="term" value="F:DNA binding"/>
    <property type="evidence" value="ECO:0007669"/>
    <property type="project" value="UniProtKB-KW"/>
</dbReference>
<dbReference type="Gene3D" id="2.40.50.40">
    <property type="match status" value="1"/>
</dbReference>
<evidence type="ECO:0000259" key="14">
    <source>
        <dbReference type="PROSITE" id="PS50013"/>
    </source>
</evidence>
<feature type="compositionally biased region" description="Low complexity" evidence="13">
    <location>
        <begin position="2125"/>
        <end position="2136"/>
    </location>
</feature>
<dbReference type="Proteomes" id="UP000694568">
    <property type="component" value="Unplaced"/>
</dbReference>
<dbReference type="Pfam" id="PF00271">
    <property type="entry name" value="Helicase_C"/>
    <property type="match status" value="1"/>
</dbReference>
<dbReference type="Gene3D" id="3.40.50.10810">
    <property type="entry name" value="Tandem AAA-ATPase domain"/>
    <property type="match status" value="1"/>
</dbReference>
<reference evidence="17" key="1">
    <citation type="submission" date="2025-08" db="UniProtKB">
        <authorList>
            <consortium name="Ensembl"/>
        </authorList>
    </citation>
    <scope>IDENTIFICATION</scope>
</reference>
<evidence type="ECO:0000256" key="7">
    <source>
        <dbReference type="ARBA" id="ARBA00022853"/>
    </source>
</evidence>
<dbReference type="GO" id="GO:0016787">
    <property type="term" value="F:hydrolase activity"/>
    <property type="evidence" value="ECO:0007669"/>
    <property type="project" value="UniProtKB-KW"/>
</dbReference>
<feature type="compositionally biased region" description="Basic and acidic residues" evidence="13">
    <location>
        <begin position="2477"/>
        <end position="2496"/>
    </location>
</feature>
<dbReference type="InterPro" id="IPR016197">
    <property type="entry name" value="Chromo-like_dom_sf"/>
</dbReference>
<comment type="catalytic activity">
    <reaction evidence="12">
        <text>ATP + H2O = ADP + phosphate + H(+)</text>
        <dbReference type="Rhea" id="RHEA:13065"/>
        <dbReference type="ChEBI" id="CHEBI:15377"/>
        <dbReference type="ChEBI" id="CHEBI:15378"/>
        <dbReference type="ChEBI" id="CHEBI:30616"/>
        <dbReference type="ChEBI" id="CHEBI:43474"/>
        <dbReference type="ChEBI" id="CHEBI:456216"/>
    </reaction>
</comment>
<dbReference type="PROSITE" id="PS51194">
    <property type="entry name" value="HELICASE_CTER"/>
    <property type="match status" value="1"/>
</dbReference>
<dbReference type="PROSITE" id="PS50013">
    <property type="entry name" value="CHROMO_2"/>
    <property type="match status" value="1"/>
</dbReference>
<accession>A0A8C9Y885</accession>
<dbReference type="SUPFAM" id="SSF52540">
    <property type="entry name" value="P-loop containing nucleoside triphosphate hydrolases"/>
    <property type="match status" value="2"/>
</dbReference>
<dbReference type="Pfam" id="PF07533">
    <property type="entry name" value="BRK"/>
    <property type="match status" value="1"/>
</dbReference>
<dbReference type="CDD" id="cd18663">
    <property type="entry name" value="CD2_tandem_CHD5-9_like"/>
    <property type="match status" value="1"/>
</dbReference>
<feature type="domain" description="Helicase ATP-binding" evidence="15">
    <location>
        <begin position="290"/>
        <end position="464"/>
    </location>
</feature>
<evidence type="ECO:0000256" key="13">
    <source>
        <dbReference type="SAM" id="MobiDB-lite"/>
    </source>
</evidence>
<dbReference type="FunFam" id="3.40.50.300:FF:000015">
    <property type="entry name" value="chromodomain-helicase-DNA-binding protein 9 isoform X1"/>
    <property type="match status" value="1"/>
</dbReference>
<keyword evidence="4" id="KW-0547">Nucleotide-binding</keyword>
<evidence type="ECO:0000256" key="12">
    <source>
        <dbReference type="ARBA" id="ARBA00049360"/>
    </source>
</evidence>
<keyword evidence="8" id="KW-0805">Transcription regulation</keyword>
<dbReference type="SMART" id="SM00487">
    <property type="entry name" value="DEXDc"/>
    <property type="match status" value="1"/>
</dbReference>
<keyword evidence="18" id="KW-1185">Reference proteome</keyword>
<dbReference type="PANTHER" id="PTHR46850:SF1">
    <property type="entry name" value="CHROMODOMAIN-HELICASE-DNA-BINDING PROTEIN 9"/>
    <property type="match status" value="1"/>
</dbReference>
<evidence type="ECO:0000256" key="1">
    <source>
        <dbReference type="ARBA" id="ARBA00004123"/>
    </source>
</evidence>
<dbReference type="InterPro" id="IPR037259">
    <property type="entry name" value="BRK_sf"/>
</dbReference>
<name>A0A8C9Y885_SANLU</name>
<feature type="region of interest" description="Disordered" evidence="13">
    <location>
        <begin position="1685"/>
        <end position="1722"/>
    </location>
</feature>
<evidence type="ECO:0000256" key="2">
    <source>
        <dbReference type="ARBA" id="ARBA00007025"/>
    </source>
</evidence>
<feature type="compositionally biased region" description="Basic residues" evidence="13">
    <location>
        <begin position="1485"/>
        <end position="1494"/>
    </location>
</feature>
<dbReference type="InterPro" id="IPR038718">
    <property type="entry name" value="SNF2-like_sf"/>
</dbReference>
<dbReference type="Gene3D" id="1.10.10.60">
    <property type="entry name" value="Homeodomain-like"/>
    <property type="match status" value="2"/>
</dbReference>
<feature type="compositionally biased region" description="Low complexity" evidence="13">
    <location>
        <begin position="1647"/>
        <end position="1663"/>
    </location>
</feature>
<evidence type="ECO:0000256" key="10">
    <source>
        <dbReference type="ARBA" id="ARBA00023163"/>
    </source>
</evidence>
<feature type="region of interest" description="Disordered" evidence="13">
    <location>
        <begin position="2554"/>
        <end position="2674"/>
    </location>
</feature>
<feature type="compositionally biased region" description="Low complexity" evidence="13">
    <location>
        <begin position="2599"/>
        <end position="2612"/>
    </location>
</feature>
<dbReference type="SUPFAM" id="SSF160481">
    <property type="entry name" value="BRK domain-like"/>
    <property type="match status" value="1"/>
</dbReference>
<dbReference type="InterPro" id="IPR023780">
    <property type="entry name" value="Chromo_domain"/>
</dbReference>
<keyword evidence="6" id="KW-0067">ATP-binding</keyword>
<organism evidence="17 18">
    <name type="scientific">Sander lucioperca</name>
    <name type="common">Pike-perch</name>
    <name type="synonym">Perca lucioperca</name>
    <dbReference type="NCBI Taxonomy" id="283035"/>
    <lineage>
        <taxon>Eukaryota</taxon>
        <taxon>Metazoa</taxon>
        <taxon>Chordata</taxon>
        <taxon>Craniata</taxon>
        <taxon>Vertebrata</taxon>
        <taxon>Euteleostomi</taxon>
        <taxon>Actinopterygii</taxon>
        <taxon>Neopterygii</taxon>
        <taxon>Teleostei</taxon>
        <taxon>Neoteleostei</taxon>
        <taxon>Acanthomorphata</taxon>
        <taxon>Eupercaria</taxon>
        <taxon>Perciformes</taxon>
        <taxon>Percoidei</taxon>
        <taxon>Percidae</taxon>
        <taxon>Luciopercinae</taxon>
        <taxon>Sander</taxon>
    </lineage>
</organism>
<keyword evidence="7" id="KW-0156">Chromatin regulator</keyword>
<dbReference type="Pfam" id="PF23078">
    <property type="entry name" value="HTH_CHD6-9"/>
    <property type="match status" value="1"/>
</dbReference>
<feature type="compositionally biased region" description="Low complexity" evidence="13">
    <location>
        <begin position="2431"/>
        <end position="2473"/>
    </location>
</feature>
<dbReference type="Pfam" id="PF00385">
    <property type="entry name" value="Chromo"/>
    <property type="match status" value="1"/>
</dbReference>
<keyword evidence="5" id="KW-0378">Hydrolase</keyword>
<dbReference type="FunFam" id="2.40.50.40:FF:000001">
    <property type="entry name" value="chromodomain-helicase-DNA-binding protein 8 isoform X4"/>
    <property type="match status" value="1"/>
</dbReference>
<dbReference type="Gene3D" id="3.40.50.300">
    <property type="entry name" value="P-loop containing nucleotide triphosphate hydrolases"/>
    <property type="match status" value="1"/>
</dbReference>
<dbReference type="Gene3D" id="3.40.5.120">
    <property type="match status" value="2"/>
</dbReference>
<dbReference type="InterPro" id="IPR027417">
    <property type="entry name" value="P-loop_NTPase"/>
</dbReference>
<dbReference type="Ensembl" id="ENSSLUT00000021120.1">
    <property type="protein sequence ID" value="ENSSLUP00000020463.1"/>
    <property type="gene ID" value="ENSSLUG00000005468.1"/>
</dbReference>
<evidence type="ECO:0000256" key="11">
    <source>
        <dbReference type="ARBA" id="ARBA00023242"/>
    </source>
</evidence>
<feature type="region of interest" description="Disordered" evidence="13">
    <location>
        <begin position="1136"/>
        <end position="1185"/>
    </location>
</feature>
<feature type="compositionally biased region" description="Basic and acidic residues" evidence="13">
    <location>
        <begin position="2574"/>
        <end position="2593"/>
    </location>
</feature>
<keyword evidence="10" id="KW-0804">Transcription</keyword>
<feature type="region of interest" description="Disordered" evidence="13">
    <location>
        <begin position="2023"/>
        <end position="2056"/>
    </location>
</feature>
<feature type="compositionally biased region" description="Basic and acidic residues" evidence="13">
    <location>
        <begin position="2630"/>
        <end position="2650"/>
    </location>
</feature>
<evidence type="ECO:0000256" key="5">
    <source>
        <dbReference type="ARBA" id="ARBA00022801"/>
    </source>
</evidence>
<feature type="region of interest" description="Disordered" evidence="13">
    <location>
        <begin position="2418"/>
        <end position="2500"/>
    </location>
</feature>
<feature type="domain" description="Chromo" evidence="14">
    <location>
        <begin position="191"/>
        <end position="234"/>
    </location>
</feature>
<dbReference type="SMART" id="SM00298">
    <property type="entry name" value="CHROMO"/>
    <property type="match status" value="2"/>
</dbReference>
<feature type="region of interest" description="Disordered" evidence="13">
    <location>
        <begin position="2293"/>
        <end position="2324"/>
    </location>
</feature>
<evidence type="ECO:0000259" key="16">
    <source>
        <dbReference type="PROSITE" id="PS51194"/>
    </source>
</evidence>
<gene>
    <name evidence="17" type="primary">chd6</name>
</gene>
<dbReference type="PANTHER" id="PTHR46850">
    <property type="entry name" value="CHROMODOMAIN-HELICASE-DNA-BINDING PROTEIN 9"/>
    <property type="match status" value="1"/>
</dbReference>
<dbReference type="InterPro" id="IPR000953">
    <property type="entry name" value="Chromo/chromo_shadow_dom"/>
</dbReference>
<comment type="subcellular location">
    <subcellularLocation>
        <location evidence="1">Nucleus</location>
    </subcellularLocation>
</comment>
<evidence type="ECO:0000313" key="17">
    <source>
        <dbReference type="Ensembl" id="ENSSLUP00000020463.1"/>
    </source>
</evidence>
<feature type="compositionally biased region" description="Pro residues" evidence="13">
    <location>
        <begin position="2137"/>
        <end position="2150"/>
    </location>
</feature>
<dbReference type="InterPro" id="IPR014001">
    <property type="entry name" value="Helicase_ATP-bd"/>
</dbReference>
<dbReference type="SUPFAM" id="SSF54160">
    <property type="entry name" value="Chromo domain-like"/>
    <property type="match status" value="2"/>
</dbReference>
<dbReference type="GO" id="GO:0006325">
    <property type="term" value="P:chromatin organization"/>
    <property type="evidence" value="ECO:0007669"/>
    <property type="project" value="UniProtKB-KW"/>
</dbReference>
<reference evidence="17" key="2">
    <citation type="submission" date="2025-09" db="UniProtKB">
        <authorList>
            <consortium name="Ensembl"/>
        </authorList>
    </citation>
    <scope>IDENTIFICATION</scope>
</reference>
<protein>
    <submittedName>
        <fullName evidence="17">Chromodomain helicase DNA binding protein 6</fullName>
    </submittedName>
</protein>
<proteinExistence type="inferred from homology"/>
<evidence type="ECO:0000256" key="3">
    <source>
        <dbReference type="ARBA" id="ARBA00022737"/>
    </source>
</evidence>
<keyword evidence="3" id="KW-0677">Repeat</keyword>
<dbReference type="Pfam" id="PF00176">
    <property type="entry name" value="SNF2-rel_dom"/>
    <property type="match status" value="1"/>
</dbReference>
<feature type="region of interest" description="Disordered" evidence="13">
    <location>
        <begin position="1475"/>
        <end position="1495"/>
    </location>
</feature>
<feature type="region of interest" description="Disordered" evidence="13">
    <location>
        <begin position="1"/>
        <end position="65"/>
    </location>
</feature>
<feature type="domain" description="Helicase C-terminal" evidence="16">
    <location>
        <begin position="604"/>
        <end position="773"/>
    </location>
</feature>
<dbReference type="InterPro" id="IPR000330">
    <property type="entry name" value="SNF2_N"/>
</dbReference>